<dbReference type="GO" id="GO:0008270">
    <property type="term" value="F:zinc ion binding"/>
    <property type="evidence" value="ECO:0007669"/>
    <property type="project" value="UniProtKB-KW"/>
</dbReference>
<name>A0A8T0KFX8_PHAAN</name>
<feature type="domain" description="MGRN1/RNF157-like N-terminal" evidence="8">
    <location>
        <begin position="2"/>
        <end position="59"/>
    </location>
</feature>
<dbReference type="GO" id="GO:0061630">
    <property type="term" value="F:ubiquitin protein ligase activity"/>
    <property type="evidence" value="ECO:0007669"/>
    <property type="project" value="UniProtKB-EC"/>
</dbReference>
<proteinExistence type="predicted"/>
<comment type="caution">
    <text evidence="9">The sequence shown here is derived from an EMBL/GenBank/DDBJ whole genome shotgun (WGS) entry which is preliminary data.</text>
</comment>
<accession>A0A8T0KFX8</accession>
<dbReference type="Pfam" id="PF26192">
    <property type="entry name" value="RNF157-like_N"/>
    <property type="match status" value="1"/>
</dbReference>
<evidence type="ECO:0000256" key="1">
    <source>
        <dbReference type="ARBA" id="ARBA00000900"/>
    </source>
</evidence>
<evidence type="ECO:0000256" key="6">
    <source>
        <dbReference type="ARBA" id="ARBA00022786"/>
    </source>
</evidence>
<dbReference type="AlphaFoldDB" id="A0A8T0KFX8"/>
<protein>
    <recommendedName>
        <fullName evidence="2">RING-type E3 ubiquitin transferase</fullName>
        <ecNumber evidence="2">2.3.2.27</ecNumber>
    </recommendedName>
</protein>
<dbReference type="PANTHER" id="PTHR22996">
    <property type="entry name" value="MAHOGUNIN"/>
    <property type="match status" value="1"/>
</dbReference>
<evidence type="ECO:0000259" key="8">
    <source>
        <dbReference type="Pfam" id="PF26192"/>
    </source>
</evidence>
<dbReference type="Proteomes" id="UP000743370">
    <property type="component" value="Unassembled WGS sequence"/>
</dbReference>
<keyword evidence="3" id="KW-0808">Transferase</keyword>
<keyword evidence="4" id="KW-0479">Metal-binding</keyword>
<keyword evidence="6" id="KW-0833">Ubl conjugation pathway</keyword>
<evidence type="ECO:0000313" key="10">
    <source>
        <dbReference type="Proteomes" id="UP000743370"/>
    </source>
</evidence>
<keyword evidence="5" id="KW-0863">Zinc-finger</keyword>
<evidence type="ECO:0000256" key="5">
    <source>
        <dbReference type="ARBA" id="ARBA00022771"/>
    </source>
</evidence>
<dbReference type="GO" id="GO:0016567">
    <property type="term" value="P:protein ubiquitination"/>
    <property type="evidence" value="ECO:0007669"/>
    <property type="project" value="TreeGrafter"/>
</dbReference>
<sequence length="77" mass="8168">MKENVLPPVTVNFQQGLGQRFKQPAGTSIDFSIFEESKLLNVGDDDIYPIAIKADASTVKADVVVAVGGGGRCSVEE</sequence>
<dbReference type="InterPro" id="IPR058981">
    <property type="entry name" value="MGRN1/RNF157-like_N"/>
</dbReference>
<keyword evidence="7" id="KW-0862">Zinc</keyword>
<dbReference type="PANTHER" id="PTHR22996:SF0">
    <property type="entry name" value="RE60872P-RELATED"/>
    <property type="match status" value="1"/>
</dbReference>
<gene>
    <name evidence="9" type="ORF">HKW66_Vig0087020</name>
</gene>
<evidence type="ECO:0000256" key="3">
    <source>
        <dbReference type="ARBA" id="ARBA00022679"/>
    </source>
</evidence>
<dbReference type="InterPro" id="IPR045194">
    <property type="entry name" value="MGRN1/RNF157-like"/>
</dbReference>
<evidence type="ECO:0000256" key="7">
    <source>
        <dbReference type="ARBA" id="ARBA00022833"/>
    </source>
</evidence>
<dbReference type="EMBL" id="JABFOF010000004">
    <property type="protein sequence ID" value="KAG2398817.1"/>
    <property type="molecule type" value="Genomic_DNA"/>
</dbReference>
<evidence type="ECO:0000313" key="9">
    <source>
        <dbReference type="EMBL" id="KAG2398817.1"/>
    </source>
</evidence>
<comment type="catalytic activity">
    <reaction evidence="1">
        <text>S-ubiquitinyl-[E2 ubiquitin-conjugating enzyme]-L-cysteine + [acceptor protein]-L-lysine = [E2 ubiquitin-conjugating enzyme]-L-cysteine + N(6)-ubiquitinyl-[acceptor protein]-L-lysine.</text>
        <dbReference type="EC" id="2.3.2.27"/>
    </reaction>
</comment>
<evidence type="ECO:0000256" key="2">
    <source>
        <dbReference type="ARBA" id="ARBA00012483"/>
    </source>
</evidence>
<organism evidence="9 10">
    <name type="scientific">Phaseolus angularis</name>
    <name type="common">Azuki bean</name>
    <name type="synonym">Vigna angularis</name>
    <dbReference type="NCBI Taxonomy" id="3914"/>
    <lineage>
        <taxon>Eukaryota</taxon>
        <taxon>Viridiplantae</taxon>
        <taxon>Streptophyta</taxon>
        <taxon>Embryophyta</taxon>
        <taxon>Tracheophyta</taxon>
        <taxon>Spermatophyta</taxon>
        <taxon>Magnoliopsida</taxon>
        <taxon>eudicotyledons</taxon>
        <taxon>Gunneridae</taxon>
        <taxon>Pentapetalae</taxon>
        <taxon>rosids</taxon>
        <taxon>fabids</taxon>
        <taxon>Fabales</taxon>
        <taxon>Fabaceae</taxon>
        <taxon>Papilionoideae</taxon>
        <taxon>50 kb inversion clade</taxon>
        <taxon>NPAAA clade</taxon>
        <taxon>indigoferoid/millettioid clade</taxon>
        <taxon>Phaseoleae</taxon>
        <taxon>Vigna</taxon>
    </lineage>
</organism>
<evidence type="ECO:0000256" key="4">
    <source>
        <dbReference type="ARBA" id="ARBA00022723"/>
    </source>
</evidence>
<reference evidence="9 10" key="1">
    <citation type="submission" date="2020-05" db="EMBL/GenBank/DDBJ databases">
        <title>Vigna angularis (adzuki bean) Var. LongXiaoDou No. 4 denovo assembly.</title>
        <authorList>
            <person name="Xiang H."/>
        </authorList>
    </citation>
    <scope>NUCLEOTIDE SEQUENCE [LARGE SCALE GENOMIC DNA]</scope>
    <source>
        <tissue evidence="9">Leaf</tissue>
    </source>
</reference>
<dbReference type="EC" id="2.3.2.27" evidence="2"/>